<dbReference type="PANTHER" id="PTHR43649">
    <property type="entry name" value="ARABINOSE-BINDING PROTEIN-RELATED"/>
    <property type="match status" value="1"/>
</dbReference>
<evidence type="ECO:0000313" key="4">
    <source>
        <dbReference type="EMBL" id="MYD91576.1"/>
    </source>
</evidence>
<keyword evidence="2" id="KW-0813">Transport</keyword>
<comment type="caution">
    <text evidence="4">The sequence shown here is derived from an EMBL/GenBank/DDBJ whole genome shotgun (WGS) entry which is preliminary data.</text>
</comment>
<accession>A0A6B1DX35</accession>
<evidence type="ECO:0000256" key="1">
    <source>
        <dbReference type="ARBA" id="ARBA00008520"/>
    </source>
</evidence>
<dbReference type="AlphaFoldDB" id="A0A6B1DX35"/>
<evidence type="ECO:0000256" key="2">
    <source>
        <dbReference type="ARBA" id="ARBA00022448"/>
    </source>
</evidence>
<dbReference type="Gene3D" id="3.40.190.10">
    <property type="entry name" value="Periplasmic binding protein-like II"/>
    <property type="match status" value="2"/>
</dbReference>
<dbReference type="Pfam" id="PF01547">
    <property type="entry name" value="SBP_bac_1"/>
    <property type="match status" value="1"/>
</dbReference>
<dbReference type="SUPFAM" id="SSF53850">
    <property type="entry name" value="Periplasmic binding protein-like II"/>
    <property type="match status" value="1"/>
</dbReference>
<evidence type="ECO:0000256" key="3">
    <source>
        <dbReference type="ARBA" id="ARBA00022729"/>
    </source>
</evidence>
<organism evidence="4">
    <name type="scientific">Caldilineaceae bacterium SB0662_bin_9</name>
    <dbReference type="NCBI Taxonomy" id="2605258"/>
    <lineage>
        <taxon>Bacteria</taxon>
        <taxon>Bacillati</taxon>
        <taxon>Chloroflexota</taxon>
        <taxon>Caldilineae</taxon>
        <taxon>Caldilineales</taxon>
        <taxon>Caldilineaceae</taxon>
    </lineage>
</organism>
<dbReference type="InterPro" id="IPR050490">
    <property type="entry name" value="Bact_solute-bd_prot1"/>
</dbReference>
<gene>
    <name evidence="4" type="ORF">F4Y08_14810</name>
</gene>
<name>A0A6B1DX35_9CHLR</name>
<protein>
    <submittedName>
        <fullName evidence="4">Sugar ABC transporter substrate-binding protein</fullName>
    </submittedName>
</protein>
<comment type="similarity">
    <text evidence="1">Belongs to the bacterial solute-binding protein 1 family.</text>
</comment>
<reference evidence="4" key="1">
    <citation type="submission" date="2019-09" db="EMBL/GenBank/DDBJ databases">
        <title>Characterisation of the sponge microbiome using genome-centric metagenomics.</title>
        <authorList>
            <person name="Engelberts J.P."/>
            <person name="Robbins S.J."/>
            <person name="De Goeij J.M."/>
            <person name="Aranda M."/>
            <person name="Bell S.C."/>
            <person name="Webster N.S."/>
        </authorList>
    </citation>
    <scope>NUCLEOTIDE SEQUENCE</scope>
    <source>
        <strain evidence="4">SB0662_bin_9</strain>
    </source>
</reference>
<sequence>MSERNRKFRVAVRQFEPFSLAMEHAWADFCAADGIDGIELEAVSLDLHPLYDSLVTQQGASHGDWDVAFCPTDWLAALHADNLLLDLAPYIAQSPPQDFPDGWAPSLLQMQVFGDAVLGLPYHDGPECLIYRTDLFNDPVHQQAFRSEYGRSLTVPRTWDDFVDTARYFHNPETGLYGTVLAGYPDAHNTIYDFHLQVWTRGGSVLTDGGAVQLDTPEAVAALNFYRDLMQDDSLIHPQSRELDSVASGLEFAQGRIAMMVNWFGFASMCETIPESEVKGNVAITTLPSATGNESTSLNIYWVLAIPTGCPNADLAYRFIRHCASPAEDKNLTLGGGIGCRRSTWLDADVNQQIPFYRDMESLHAVARELPRLSNWPQVTEVIDELMLAVVNTDETVASLTGRFQDQLASLGR</sequence>
<dbReference type="CDD" id="cd13585">
    <property type="entry name" value="PBP2_TMBP_like"/>
    <property type="match status" value="1"/>
</dbReference>
<dbReference type="PANTHER" id="PTHR43649:SF34">
    <property type="entry name" value="ABC TRANSPORTER PERIPLASMIC-BINDING PROTEIN YCJN-RELATED"/>
    <property type="match status" value="1"/>
</dbReference>
<dbReference type="InterPro" id="IPR006059">
    <property type="entry name" value="SBP"/>
</dbReference>
<keyword evidence="3" id="KW-0732">Signal</keyword>
<dbReference type="EMBL" id="VXPY01000103">
    <property type="protein sequence ID" value="MYD91576.1"/>
    <property type="molecule type" value="Genomic_DNA"/>
</dbReference>
<proteinExistence type="inferred from homology"/>